<feature type="compositionally biased region" description="Polar residues" evidence="7">
    <location>
        <begin position="161"/>
        <end position="182"/>
    </location>
</feature>
<keyword evidence="3" id="KW-0805">Transcription regulation</keyword>
<evidence type="ECO:0000256" key="1">
    <source>
        <dbReference type="ARBA" id="ARBA00004123"/>
    </source>
</evidence>
<proteinExistence type="predicted"/>
<comment type="caution">
    <text evidence="8">The sequence shown here is derived from an EMBL/GenBank/DDBJ whole genome shotgun (WGS) entry which is preliminary data.</text>
</comment>
<accession>A0ABR3XE13</accession>
<evidence type="ECO:0000256" key="7">
    <source>
        <dbReference type="SAM" id="MobiDB-lite"/>
    </source>
</evidence>
<feature type="region of interest" description="Disordered" evidence="7">
    <location>
        <begin position="139"/>
        <end position="186"/>
    </location>
</feature>
<name>A0ABR3XE13_9PEZI</name>
<comment type="subcellular location">
    <subcellularLocation>
        <location evidence="1">Nucleus</location>
    </subcellularLocation>
</comment>
<evidence type="ECO:0000313" key="9">
    <source>
        <dbReference type="Proteomes" id="UP001586593"/>
    </source>
</evidence>
<evidence type="ECO:0000256" key="4">
    <source>
        <dbReference type="ARBA" id="ARBA00023125"/>
    </source>
</evidence>
<evidence type="ECO:0000313" key="8">
    <source>
        <dbReference type="EMBL" id="KAL1874025.1"/>
    </source>
</evidence>
<protein>
    <submittedName>
        <fullName evidence="8">Uncharacterized protein</fullName>
    </submittedName>
</protein>
<dbReference type="Pfam" id="PF11951">
    <property type="entry name" value="Fungal_trans_2"/>
    <property type="match status" value="1"/>
</dbReference>
<evidence type="ECO:0000256" key="5">
    <source>
        <dbReference type="ARBA" id="ARBA00023163"/>
    </source>
</evidence>
<reference evidence="8 9" key="1">
    <citation type="journal article" date="2024" name="Commun. Biol.">
        <title>Comparative genomic analysis of thermophilic fungi reveals convergent evolutionary adaptations and gene losses.</title>
        <authorList>
            <person name="Steindorff A.S."/>
            <person name="Aguilar-Pontes M.V."/>
            <person name="Robinson A.J."/>
            <person name="Andreopoulos B."/>
            <person name="LaButti K."/>
            <person name="Kuo A."/>
            <person name="Mondo S."/>
            <person name="Riley R."/>
            <person name="Otillar R."/>
            <person name="Haridas S."/>
            <person name="Lipzen A."/>
            <person name="Grimwood J."/>
            <person name="Schmutz J."/>
            <person name="Clum A."/>
            <person name="Reid I.D."/>
            <person name="Moisan M.C."/>
            <person name="Butler G."/>
            <person name="Nguyen T.T.M."/>
            <person name="Dewar K."/>
            <person name="Conant G."/>
            <person name="Drula E."/>
            <person name="Henrissat B."/>
            <person name="Hansel C."/>
            <person name="Singer S."/>
            <person name="Hutchinson M.I."/>
            <person name="de Vries R.P."/>
            <person name="Natvig D.O."/>
            <person name="Powell A.J."/>
            <person name="Tsang A."/>
            <person name="Grigoriev I.V."/>
        </authorList>
    </citation>
    <scope>NUCLEOTIDE SEQUENCE [LARGE SCALE GENOMIC DNA]</scope>
    <source>
        <strain evidence="8 9">ATCC 24622</strain>
    </source>
</reference>
<keyword evidence="4" id="KW-0238">DNA-binding</keyword>
<dbReference type="PANTHER" id="PTHR37534:SF2">
    <property type="entry name" value="N-ACETYLTRANSFERASE DOMAIN-CONTAINING PROTEIN"/>
    <property type="match status" value="1"/>
</dbReference>
<dbReference type="InterPro" id="IPR021858">
    <property type="entry name" value="Fun_TF"/>
</dbReference>
<dbReference type="PANTHER" id="PTHR37534">
    <property type="entry name" value="TRANSCRIPTIONAL ACTIVATOR PROTEIN UGA3"/>
    <property type="match status" value="1"/>
</dbReference>
<keyword evidence="2" id="KW-0862">Zinc</keyword>
<sequence>MVGQLRRPAVLKTLSNPLNFSNPDCGISALEQNVLPPHLPRTPRVGHEGHHFPHDLRLVPSPSLQVRWTAASLWSMCPSGSQLYQGLRDPLSRGRLRNGTMLLSGVTICSRPDLGPFTVSGQLRGHSIGTEVDRLTASFKPASSSPEAISALQDPLPGSRNEPSSRSGSMPTAASPSCSTQRGAERVKLRSTVGAGKIYLDPPAWPLESCLEANLLQHFINVVSMFFDFCDQDRHFATVVPQRARICRTLLNAIFALSARHLSRTTTDFPASVADRYYHACLSTLIPALDDDATVMDETLFVVVVILRLLEEFDVALVGADTQGHLLGAQSLTRVQERVGMDSGLRQAAYWACLRQEIYISLKHRHAVRLNLQLYRGSQAVREDDGRAAVGFHHDRRSYSLACVATLHCAEAAQFAFGEEMPRSRHKELLEYNNKMTRDRGPESRLPFYYAENGHGCFPDIRFATENDTIASQYFHMARILLITHDPAIPRMGPAHRRAMVVVEEEVRRCVKLLCGVGLSNPASPAAILIACMSISLCGDLFDGEEERQGLLRILEFTEKHRGWPTAAIQTQLKESWAWSAGS</sequence>
<evidence type="ECO:0000256" key="6">
    <source>
        <dbReference type="ARBA" id="ARBA00023242"/>
    </source>
</evidence>
<dbReference type="Proteomes" id="UP001586593">
    <property type="component" value="Unassembled WGS sequence"/>
</dbReference>
<evidence type="ECO:0000256" key="3">
    <source>
        <dbReference type="ARBA" id="ARBA00023015"/>
    </source>
</evidence>
<keyword evidence="5" id="KW-0804">Transcription</keyword>
<evidence type="ECO:0000256" key="2">
    <source>
        <dbReference type="ARBA" id="ARBA00022833"/>
    </source>
</evidence>
<keyword evidence="6" id="KW-0539">Nucleus</keyword>
<gene>
    <name evidence="8" type="ORF">VTK73DRAFT_579</name>
</gene>
<organism evidence="8 9">
    <name type="scientific">Phialemonium thermophilum</name>
    <dbReference type="NCBI Taxonomy" id="223376"/>
    <lineage>
        <taxon>Eukaryota</taxon>
        <taxon>Fungi</taxon>
        <taxon>Dikarya</taxon>
        <taxon>Ascomycota</taxon>
        <taxon>Pezizomycotina</taxon>
        <taxon>Sordariomycetes</taxon>
        <taxon>Sordariomycetidae</taxon>
        <taxon>Cephalothecales</taxon>
        <taxon>Cephalothecaceae</taxon>
        <taxon>Phialemonium</taxon>
    </lineage>
</organism>
<keyword evidence="9" id="KW-1185">Reference proteome</keyword>
<dbReference type="EMBL" id="JAZHXJ010000111">
    <property type="protein sequence ID" value="KAL1874025.1"/>
    <property type="molecule type" value="Genomic_DNA"/>
</dbReference>